<dbReference type="Pfam" id="PF00565">
    <property type="entry name" value="SNase"/>
    <property type="match status" value="1"/>
</dbReference>
<sequence>MMPLRLIKGSYRILHSQPDGDSIHFFPDDAEAFVKLRMNAHLSAVGSVQLRLDAIDALETHYTPHGHGGFTQHQPLPLAHAAADRLLALLGFSDVKRERETVTSATPDETPGYILTRFADKYGRPVAFAYAGASEETDLAQVRATAATLRESVNHRLLSEGLVYPTFYSKLYPDLRAELTTAAQAARAEGHGVWSGDATTSGATVTSLADLDDHIVILPKLFRRLVDYLALGAGDVSLDRFTAFLAARNDRLFVISEAHATGLDTVTAVSGQKIRLTHPPEDLVFIEA</sequence>
<dbReference type="AlphaFoldDB" id="A0A9W6SG94"/>
<accession>A0A9W6SG94</accession>
<gene>
    <name evidence="2" type="ORF">Airi02_096050</name>
</gene>
<organism evidence="2 3">
    <name type="scientific">Actinoallomurus iriomotensis</name>
    <dbReference type="NCBI Taxonomy" id="478107"/>
    <lineage>
        <taxon>Bacteria</taxon>
        <taxon>Bacillati</taxon>
        <taxon>Actinomycetota</taxon>
        <taxon>Actinomycetes</taxon>
        <taxon>Streptosporangiales</taxon>
        <taxon>Thermomonosporaceae</taxon>
        <taxon>Actinoallomurus</taxon>
    </lineage>
</organism>
<name>A0A9W6SG94_9ACTN</name>
<reference evidence="2" key="1">
    <citation type="submission" date="2023-03" db="EMBL/GenBank/DDBJ databases">
        <title>Actinoallomurus iriomotensis NBRC 103684.</title>
        <authorList>
            <person name="Ichikawa N."/>
            <person name="Sato H."/>
            <person name="Tonouchi N."/>
        </authorList>
    </citation>
    <scope>NUCLEOTIDE SEQUENCE</scope>
    <source>
        <strain evidence="2">NBRC 103684</strain>
    </source>
</reference>
<dbReference type="Gene3D" id="2.40.50.90">
    <property type="match status" value="1"/>
</dbReference>
<dbReference type="InterPro" id="IPR035437">
    <property type="entry name" value="SNase_OB-fold_sf"/>
</dbReference>
<comment type="caution">
    <text evidence="2">The sequence shown here is derived from an EMBL/GenBank/DDBJ whole genome shotgun (WGS) entry which is preliminary data.</text>
</comment>
<feature type="domain" description="TNase-like" evidence="1">
    <location>
        <begin position="19"/>
        <end position="196"/>
    </location>
</feature>
<dbReference type="SUPFAM" id="SSF50199">
    <property type="entry name" value="Staphylococcal nuclease"/>
    <property type="match status" value="1"/>
</dbReference>
<evidence type="ECO:0000259" key="1">
    <source>
        <dbReference type="PROSITE" id="PS50830"/>
    </source>
</evidence>
<dbReference type="PROSITE" id="PS50830">
    <property type="entry name" value="TNASE_3"/>
    <property type="match status" value="1"/>
</dbReference>
<proteinExistence type="predicted"/>
<keyword evidence="3" id="KW-1185">Reference proteome</keyword>
<dbReference type="InterPro" id="IPR016071">
    <property type="entry name" value="Staphylococal_nuclease_OB-fold"/>
</dbReference>
<evidence type="ECO:0000313" key="3">
    <source>
        <dbReference type="Proteomes" id="UP001165074"/>
    </source>
</evidence>
<evidence type="ECO:0000313" key="2">
    <source>
        <dbReference type="EMBL" id="GLY91677.1"/>
    </source>
</evidence>
<dbReference type="EMBL" id="BSTK01000021">
    <property type="protein sequence ID" value="GLY91677.1"/>
    <property type="molecule type" value="Genomic_DNA"/>
</dbReference>
<protein>
    <recommendedName>
        <fullName evidence="1">TNase-like domain-containing protein</fullName>
    </recommendedName>
</protein>
<dbReference type="Proteomes" id="UP001165074">
    <property type="component" value="Unassembled WGS sequence"/>
</dbReference>